<organism evidence="3 4">
    <name type="scientific">Paenibacillus swuensis</name>
    <dbReference type="NCBI Taxonomy" id="1178515"/>
    <lineage>
        <taxon>Bacteria</taxon>
        <taxon>Bacillati</taxon>
        <taxon>Bacillota</taxon>
        <taxon>Bacilli</taxon>
        <taxon>Bacillales</taxon>
        <taxon>Paenibacillaceae</taxon>
        <taxon>Paenibacillus</taxon>
    </lineage>
</organism>
<dbReference type="Proteomes" id="UP000076927">
    <property type="component" value="Chromosome"/>
</dbReference>
<evidence type="ECO:0000259" key="2">
    <source>
        <dbReference type="Pfam" id="PF12867"/>
    </source>
</evidence>
<dbReference type="InterPro" id="IPR024775">
    <property type="entry name" value="DinB-like"/>
</dbReference>
<feature type="domain" description="DinB-like" evidence="2">
    <location>
        <begin position="5"/>
        <end position="153"/>
    </location>
</feature>
<protein>
    <recommendedName>
        <fullName evidence="2">DinB-like domain-containing protein</fullName>
    </recommendedName>
</protein>
<evidence type="ECO:0000256" key="1">
    <source>
        <dbReference type="SAM" id="MobiDB-lite"/>
    </source>
</evidence>
<dbReference type="PATRIC" id="fig|1178515.4.peg.193"/>
<dbReference type="OrthoDB" id="5464839at2"/>
<dbReference type="Gene3D" id="1.20.120.450">
    <property type="entry name" value="dinb family like domain"/>
    <property type="match status" value="1"/>
</dbReference>
<dbReference type="SUPFAM" id="SSF109854">
    <property type="entry name" value="DinB/YfiT-like putative metalloenzymes"/>
    <property type="match status" value="1"/>
</dbReference>
<evidence type="ECO:0000313" key="3">
    <source>
        <dbReference type="EMBL" id="ANE48633.1"/>
    </source>
</evidence>
<name>A0A172TPF2_9BACL</name>
<reference evidence="3 4" key="1">
    <citation type="submission" date="2015-01" db="EMBL/GenBank/DDBJ databases">
        <title>Paenibacillus swuensis/DY6/whole genome sequencing.</title>
        <authorList>
            <person name="Kim M.K."/>
            <person name="Srinivasan S."/>
            <person name="Lee J.-J."/>
        </authorList>
    </citation>
    <scope>NUCLEOTIDE SEQUENCE [LARGE SCALE GENOMIC DNA]</scope>
    <source>
        <strain evidence="3 4">DY6</strain>
    </source>
</reference>
<evidence type="ECO:0000313" key="4">
    <source>
        <dbReference type="Proteomes" id="UP000076927"/>
    </source>
</evidence>
<sequence length="166" mass="18950">MNGTKQVRVDLWTSVNGLTDGQLNQAVEEGRWNIAQVMEHVYRMEAIIVRSLESVLANPEDRPTEKKPYELTLDRSRKVDAPEGLTPPTHFMSLEELKQRLNSSREALTSLLAKYDEETLARKSYPHPVFGLMDGNQWVDFIGVHEKRHIAQIEEVKESVLANAPQ</sequence>
<feature type="compositionally biased region" description="Basic and acidic residues" evidence="1">
    <location>
        <begin position="59"/>
        <end position="81"/>
    </location>
</feature>
<dbReference type="AlphaFoldDB" id="A0A172TPF2"/>
<keyword evidence="4" id="KW-1185">Reference proteome</keyword>
<feature type="region of interest" description="Disordered" evidence="1">
    <location>
        <begin position="58"/>
        <end position="88"/>
    </location>
</feature>
<accession>A0A172TPF2</accession>
<gene>
    <name evidence="3" type="ORF">SY83_01105</name>
</gene>
<dbReference type="EMBL" id="CP011388">
    <property type="protein sequence ID" value="ANE48633.1"/>
    <property type="molecule type" value="Genomic_DNA"/>
</dbReference>
<dbReference type="STRING" id="1178515.SY83_01105"/>
<dbReference type="InterPro" id="IPR034660">
    <property type="entry name" value="DinB/YfiT-like"/>
</dbReference>
<dbReference type="KEGG" id="pswu:SY83_01105"/>
<dbReference type="Pfam" id="PF12867">
    <property type="entry name" value="DinB_2"/>
    <property type="match status" value="1"/>
</dbReference>
<proteinExistence type="predicted"/>